<dbReference type="AlphaFoldDB" id="A0A4U3A420"/>
<evidence type="ECO:0000313" key="2">
    <source>
        <dbReference type="Proteomes" id="UP000305524"/>
    </source>
</evidence>
<dbReference type="Proteomes" id="UP000305524">
    <property type="component" value="Unassembled WGS sequence"/>
</dbReference>
<organism evidence="1 2">
    <name type="scientific">Bacillus mycoides</name>
    <dbReference type="NCBI Taxonomy" id="1405"/>
    <lineage>
        <taxon>Bacteria</taxon>
        <taxon>Bacillati</taxon>
        <taxon>Bacillota</taxon>
        <taxon>Bacilli</taxon>
        <taxon>Bacillales</taxon>
        <taxon>Bacillaceae</taxon>
        <taxon>Bacillus</taxon>
        <taxon>Bacillus cereus group</taxon>
    </lineage>
</organism>
<evidence type="ECO:0000313" key="1">
    <source>
        <dbReference type="EMBL" id="TKI82069.1"/>
    </source>
</evidence>
<proteinExistence type="predicted"/>
<name>A0A4U3A420_BACMY</name>
<comment type="caution">
    <text evidence="1">The sequence shown here is derived from an EMBL/GenBank/DDBJ whole genome shotgun (WGS) entry which is preliminary data.</text>
</comment>
<dbReference type="RefSeq" id="WP_137058663.1">
    <property type="nucleotide sequence ID" value="NZ_SZOD01000615.1"/>
</dbReference>
<protein>
    <recommendedName>
        <fullName evidence="3">PBt10-like protein</fullName>
    </recommendedName>
</protein>
<gene>
    <name evidence="1" type="ORF">FC701_22790</name>
</gene>
<reference evidence="1 2" key="1">
    <citation type="journal article" date="2019" name="Environ. Microbiol.">
        <title>An active ?-lactamase is a part of an orchestrated cell wall stress resistance network of Bacillus subtilis and related rhizosphere species.</title>
        <authorList>
            <person name="Bucher T."/>
            <person name="Keren-Paz A."/>
            <person name="Hausser J."/>
            <person name="Olender T."/>
            <person name="Cytryn E."/>
            <person name="Kolodkin-Gal I."/>
        </authorList>
    </citation>
    <scope>NUCLEOTIDE SEQUENCE [LARGE SCALE GENOMIC DNA]</scope>
    <source>
        <strain evidence="1 2">I186</strain>
    </source>
</reference>
<evidence type="ECO:0008006" key="3">
    <source>
        <dbReference type="Google" id="ProtNLM"/>
    </source>
</evidence>
<dbReference type="EMBL" id="SZOD01000615">
    <property type="protein sequence ID" value="TKI82069.1"/>
    <property type="molecule type" value="Genomic_DNA"/>
</dbReference>
<accession>A0A4U3A420</accession>
<sequence>MALKKFKETLEKGAIPIGQSDTLGKSLRQFDEIQYENETYLIVWHPINNEFIGSHESGNWISHTDLHKSLWIKNLKDSFVSKK</sequence>